<keyword evidence="5" id="KW-1185">Reference proteome</keyword>
<dbReference type="Gene3D" id="3.40.50.1820">
    <property type="entry name" value="alpha/beta hydrolase"/>
    <property type="match status" value="1"/>
</dbReference>
<dbReference type="EMBL" id="JAPWDO010000005">
    <property type="protein sequence ID" value="KAJ5470738.1"/>
    <property type="molecule type" value="Genomic_DNA"/>
</dbReference>
<evidence type="ECO:0000313" key="4">
    <source>
        <dbReference type="EMBL" id="KAJ5470738.1"/>
    </source>
</evidence>
<dbReference type="OrthoDB" id="408373at2759"/>
<dbReference type="GO" id="GO:0016787">
    <property type="term" value="F:hydrolase activity"/>
    <property type="evidence" value="ECO:0007669"/>
    <property type="project" value="UniProtKB-KW"/>
</dbReference>
<feature type="domain" description="AB hydrolase-1" evidence="3">
    <location>
        <begin position="12"/>
        <end position="205"/>
    </location>
</feature>
<organism evidence="4 5">
    <name type="scientific">Penicillium desertorum</name>
    <dbReference type="NCBI Taxonomy" id="1303715"/>
    <lineage>
        <taxon>Eukaryota</taxon>
        <taxon>Fungi</taxon>
        <taxon>Dikarya</taxon>
        <taxon>Ascomycota</taxon>
        <taxon>Pezizomycotina</taxon>
        <taxon>Eurotiomycetes</taxon>
        <taxon>Eurotiomycetidae</taxon>
        <taxon>Eurotiales</taxon>
        <taxon>Aspergillaceae</taxon>
        <taxon>Penicillium</taxon>
    </lineage>
</organism>
<dbReference type="GO" id="GO:0072330">
    <property type="term" value="P:monocarboxylic acid biosynthetic process"/>
    <property type="evidence" value="ECO:0007669"/>
    <property type="project" value="UniProtKB-ARBA"/>
</dbReference>
<dbReference type="InterPro" id="IPR000073">
    <property type="entry name" value="AB_hydrolase_1"/>
</dbReference>
<dbReference type="InterPro" id="IPR000639">
    <property type="entry name" value="Epox_hydrolase-like"/>
</dbReference>
<comment type="similarity">
    <text evidence="2">Belongs to the AB hydrolase superfamily. Epoxide hydrolase family.</text>
</comment>
<gene>
    <name evidence="4" type="ORF">N7530_008095</name>
</gene>
<dbReference type="PRINTS" id="PR00412">
    <property type="entry name" value="EPOXHYDRLASE"/>
</dbReference>
<evidence type="ECO:0000256" key="1">
    <source>
        <dbReference type="ARBA" id="ARBA00022801"/>
    </source>
</evidence>
<reference evidence="4" key="2">
    <citation type="journal article" date="2023" name="IMA Fungus">
        <title>Comparative genomic study of the Penicillium genus elucidates a diverse pangenome and 15 lateral gene transfer events.</title>
        <authorList>
            <person name="Petersen C."/>
            <person name="Sorensen T."/>
            <person name="Nielsen M.R."/>
            <person name="Sondergaard T.E."/>
            <person name="Sorensen J.L."/>
            <person name="Fitzpatrick D.A."/>
            <person name="Frisvad J.C."/>
            <person name="Nielsen K.L."/>
        </authorList>
    </citation>
    <scope>NUCLEOTIDE SEQUENCE</scope>
    <source>
        <strain evidence="4">IBT 17660</strain>
    </source>
</reference>
<dbReference type="PRINTS" id="PR00111">
    <property type="entry name" value="ABHYDROLASE"/>
</dbReference>
<dbReference type="SUPFAM" id="SSF53474">
    <property type="entry name" value="alpha/beta-Hydrolases"/>
    <property type="match status" value="1"/>
</dbReference>
<name>A0A9X0BKU7_9EURO</name>
<evidence type="ECO:0000259" key="3">
    <source>
        <dbReference type="Pfam" id="PF00561"/>
    </source>
</evidence>
<dbReference type="InterPro" id="IPR029058">
    <property type="entry name" value="AB_hydrolase_fold"/>
</dbReference>
<reference evidence="4" key="1">
    <citation type="submission" date="2022-12" db="EMBL/GenBank/DDBJ databases">
        <authorList>
            <person name="Petersen C."/>
        </authorList>
    </citation>
    <scope>NUCLEOTIDE SEQUENCE</scope>
    <source>
        <strain evidence="4">IBT 17660</strain>
    </source>
</reference>
<sequence length="226" mass="25799">MPDLARIPPPSDVPDDVDAYDLSHVVGDMVTIIGHFKAEKAIIGGHDFGGAAIQMLAMMAPDRIAGLILINTPIMPRLYDLVNLDEGQQKMSEYTIKFMRYQPGDEKNEADVVKFIRDPARRQEVQEYMRSSPMHGMFAYYKKNYPGPPYGQKVDTSHMRFQVPTLIIWGVEDEYFSPKFLDQVPQIFLAPTRLVTLPGVGHWPFQEQTEKVNQEIWSWLDGLKQA</sequence>
<dbReference type="PANTHER" id="PTHR43329">
    <property type="entry name" value="EPOXIDE HYDROLASE"/>
    <property type="match status" value="1"/>
</dbReference>
<protein>
    <recommendedName>
        <fullName evidence="3">AB hydrolase-1 domain-containing protein</fullName>
    </recommendedName>
</protein>
<evidence type="ECO:0000256" key="2">
    <source>
        <dbReference type="ARBA" id="ARBA00038334"/>
    </source>
</evidence>
<dbReference type="Pfam" id="PF00561">
    <property type="entry name" value="Abhydrolase_1"/>
    <property type="match status" value="1"/>
</dbReference>
<comment type="caution">
    <text evidence="4">The sequence shown here is derived from an EMBL/GenBank/DDBJ whole genome shotgun (WGS) entry which is preliminary data.</text>
</comment>
<evidence type="ECO:0000313" key="5">
    <source>
        <dbReference type="Proteomes" id="UP001147760"/>
    </source>
</evidence>
<keyword evidence="1" id="KW-0378">Hydrolase</keyword>
<dbReference type="AlphaFoldDB" id="A0A9X0BKU7"/>
<proteinExistence type="inferred from homology"/>
<dbReference type="Proteomes" id="UP001147760">
    <property type="component" value="Unassembled WGS sequence"/>
</dbReference>
<accession>A0A9X0BKU7</accession>
<dbReference type="GO" id="GO:0017000">
    <property type="term" value="P:antibiotic biosynthetic process"/>
    <property type="evidence" value="ECO:0007669"/>
    <property type="project" value="UniProtKB-ARBA"/>
</dbReference>